<gene>
    <name evidence="1" type="ORF">LCGC14_2468140</name>
</gene>
<organism evidence="1">
    <name type="scientific">marine sediment metagenome</name>
    <dbReference type="NCBI Taxonomy" id="412755"/>
    <lineage>
        <taxon>unclassified sequences</taxon>
        <taxon>metagenomes</taxon>
        <taxon>ecological metagenomes</taxon>
    </lineage>
</organism>
<evidence type="ECO:0000313" key="1">
    <source>
        <dbReference type="EMBL" id="KKL19177.1"/>
    </source>
</evidence>
<proteinExistence type="predicted"/>
<reference evidence="1" key="1">
    <citation type="journal article" date="2015" name="Nature">
        <title>Complex archaea that bridge the gap between prokaryotes and eukaryotes.</title>
        <authorList>
            <person name="Spang A."/>
            <person name="Saw J.H."/>
            <person name="Jorgensen S.L."/>
            <person name="Zaremba-Niedzwiedzka K."/>
            <person name="Martijn J."/>
            <person name="Lind A.E."/>
            <person name="van Eijk R."/>
            <person name="Schleper C."/>
            <person name="Guy L."/>
            <person name="Ettema T.J."/>
        </authorList>
    </citation>
    <scope>NUCLEOTIDE SEQUENCE</scope>
</reference>
<accession>A0A0F9BZ00</accession>
<dbReference type="AlphaFoldDB" id="A0A0F9BZ00"/>
<comment type="caution">
    <text evidence="1">The sequence shown here is derived from an EMBL/GenBank/DDBJ whole genome shotgun (WGS) entry which is preliminary data.</text>
</comment>
<sequence length="44" mass="5074">MRRVKIYSTLVGRSNAWKRNMPKETQVKFGNAATLSYVRDTVAE</sequence>
<feature type="non-terminal residue" evidence="1">
    <location>
        <position position="44"/>
    </location>
</feature>
<name>A0A0F9BZ00_9ZZZZ</name>
<dbReference type="EMBL" id="LAZR01038585">
    <property type="protein sequence ID" value="KKL19177.1"/>
    <property type="molecule type" value="Genomic_DNA"/>
</dbReference>
<protein>
    <submittedName>
        <fullName evidence="1">Uncharacterized protein</fullName>
    </submittedName>
</protein>